<evidence type="ECO:0000256" key="2">
    <source>
        <dbReference type="SAM" id="Coils"/>
    </source>
</evidence>
<evidence type="ECO:0000256" key="1">
    <source>
        <dbReference type="ARBA" id="ARBA00007613"/>
    </source>
</evidence>
<keyword evidence="5" id="KW-1185">Reference proteome</keyword>
<dbReference type="PANTHER" id="PTHR30203:SF24">
    <property type="entry name" value="BLR4935 PROTEIN"/>
    <property type="match status" value="1"/>
</dbReference>
<proteinExistence type="inferred from homology"/>
<dbReference type="Pfam" id="PF02321">
    <property type="entry name" value="OEP"/>
    <property type="match status" value="2"/>
</dbReference>
<dbReference type="Proteomes" id="UP001210865">
    <property type="component" value="Chromosome"/>
</dbReference>
<protein>
    <submittedName>
        <fullName evidence="4">TolC family protein</fullName>
    </submittedName>
</protein>
<feature type="chain" id="PRO_5045701320" evidence="3">
    <location>
        <begin position="21"/>
        <end position="421"/>
    </location>
</feature>
<gene>
    <name evidence="4" type="ORF">PBT88_15275</name>
</gene>
<dbReference type="EMBL" id="CP115174">
    <property type="protein sequence ID" value="WBO21530.1"/>
    <property type="molecule type" value="Genomic_DNA"/>
</dbReference>
<accession>A0ABY7NKN4</accession>
<reference evidence="4 5" key="1">
    <citation type="submission" date="2022-12" db="EMBL/GenBank/DDBJ databases">
        <title>Sphingomonas abieness sp. nov., an endophytic bacterium isolated from Abies koreana.</title>
        <authorList>
            <person name="Jiang L."/>
            <person name="Lee J."/>
        </authorList>
    </citation>
    <scope>NUCLEOTIDE SEQUENCE [LARGE SCALE GENOMIC DNA]</scope>
    <source>
        <strain evidence="5">PAMB 00755</strain>
    </source>
</reference>
<name>A0ABY7NKN4_9SPHN</name>
<dbReference type="RefSeq" id="WP_270076179.1">
    <property type="nucleotide sequence ID" value="NZ_CP115174.1"/>
</dbReference>
<dbReference type="Gene3D" id="1.20.1600.10">
    <property type="entry name" value="Outer membrane efflux proteins (OEP)"/>
    <property type="match status" value="1"/>
</dbReference>
<organism evidence="4 5">
    <name type="scientific">Sphingomonas abietis</name>
    <dbReference type="NCBI Taxonomy" id="3012344"/>
    <lineage>
        <taxon>Bacteria</taxon>
        <taxon>Pseudomonadati</taxon>
        <taxon>Pseudomonadota</taxon>
        <taxon>Alphaproteobacteria</taxon>
        <taxon>Sphingomonadales</taxon>
        <taxon>Sphingomonadaceae</taxon>
        <taxon>Sphingomonas</taxon>
    </lineage>
</organism>
<keyword evidence="2" id="KW-0175">Coiled coil</keyword>
<feature type="coiled-coil region" evidence="2">
    <location>
        <begin position="307"/>
        <end position="345"/>
    </location>
</feature>
<dbReference type="InterPro" id="IPR010131">
    <property type="entry name" value="MdtP/NodT-like"/>
</dbReference>
<sequence length="421" mass="44193">MHRVIAAVLAVTACASTAQAQTSDGPPDGPILTLAQAIERARASAPSLDAAHAGIRAADAGRRVAGLRPNPTASADIENVGGSRAYHGIEAPKQTVAIGLPLELGGKRPARIAVAESQRGRAGLDQALAEAELRESVTDAYVETIAAERRLGASREQARIAGETVHGAQARVEAGKASPLERQRADVLHIAADADVQKSARLATLARANLERRLGQPIAGRLDQAWFERIEAYGPVRLPDGMASLPVAAATADRRTAEALLRLARAQRIPDVTVSTGVRRLPATNSVAAIFGVSVPLPLFNSGSAAIEQATAERDKADAQRRSAMLDTERQIAQAQAELANAQAAATTAVGPALAAALEAARIARIGYREGKFAQLDLLDAERSLSETRTTAIDALAAYHRAQARLERLAATLPSSREDDR</sequence>
<feature type="signal peptide" evidence="3">
    <location>
        <begin position="1"/>
        <end position="20"/>
    </location>
</feature>
<dbReference type="PANTHER" id="PTHR30203">
    <property type="entry name" value="OUTER MEMBRANE CATION EFFLUX PROTEIN"/>
    <property type="match status" value="1"/>
</dbReference>
<evidence type="ECO:0000313" key="5">
    <source>
        <dbReference type="Proteomes" id="UP001210865"/>
    </source>
</evidence>
<evidence type="ECO:0000313" key="4">
    <source>
        <dbReference type="EMBL" id="WBO21530.1"/>
    </source>
</evidence>
<dbReference type="InterPro" id="IPR003423">
    <property type="entry name" value="OMP_efflux"/>
</dbReference>
<keyword evidence="3" id="KW-0732">Signal</keyword>
<comment type="similarity">
    <text evidence="1">Belongs to the outer membrane factor (OMF) (TC 1.B.17) family.</text>
</comment>
<dbReference type="SUPFAM" id="SSF56954">
    <property type="entry name" value="Outer membrane efflux proteins (OEP)"/>
    <property type="match status" value="1"/>
</dbReference>
<evidence type="ECO:0000256" key="3">
    <source>
        <dbReference type="SAM" id="SignalP"/>
    </source>
</evidence>